<name>A0A4Q9EIM6_9GAMM</name>
<dbReference type="SUPFAM" id="SSF56112">
    <property type="entry name" value="Protein kinase-like (PK-like)"/>
    <property type="match status" value="1"/>
</dbReference>
<dbReference type="InterPro" id="IPR002575">
    <property type="entry name" value="Aminoglycoside_PTrfase"/>
</dbReference>
<proteinExistence type="predicted"/>
<evidence type="ECO:0000259" key="1">
    <source>
        <dbReference type="Pfam" id="PF01636"/>
    </source>
</evidence>
<organism evidence="2 3">
    <name type="scientific">Hafnia paralvei</name>
    <dbReference type="NCBI Taxonomy" id="546367"/>
    <lineage>
        <taxon>Bacteria</taxon>
        <taxon>Pseudomonadati</taxon>
        <taxon>Pseudomonadota</taxon>
        <taxon>Gammaproteobacteria</taxon>
        <taxon>Enterobacterales</taxon>
        <taxon>Hafniaceae</taxon>
        <taxon>Hafnia</taxon>
    </lineage>
</organism>
<feature type="domain" description="Aminoglycoside phosphotransferase" evidence="1">
    <location>
        <begin position="118"/>
        <end position="164"/>
    </location>
</feature>
<dbReference type="Pfam" id="PF01636">
    <property type="entry name" value="APH"/>
    <property type="match status" value="1"/>
</dbReference>
<evidence type="ECO:0000313" key="2">
    <source>
        <dbReference type="EMBL" id="TBM22712.1"/>
    </source>
</evidence>
<accession>A0A4Q9EIM6</accession>
<dbReference type="Proteomes" id="UP000293380">
    <property type="component" value="Unassembled WGS sequence"/>
</dbReference>
<dbReference type="AlphaFoldDB" id="A0A4Q9EIM6"/>
<protein>
    <submittedName>
        <fullName evidence="2">Aminoglycoside phosphotransferase family protein</fullName>
    </submittedName>
</protein>
<reference evidence="2 3" key="1">
    <citation type="submission" date="2019-02" db="EMBL/GenBank/DDBJ databases">
        <title>Comparative genomic analysis of the Hafnia genus genomes.</title>
        <authorList>
            <person name="Zhiqiu Y."/>
            <person name="Chao Y."/>
            <person name="Yuhui D."/>
            <person name="Di H."/>
            <person name="Bin L."/>
        </authorList>
    </citation>
    <scope>NUCLEOTIDE SEQUENCE [LARGE SCALE GENOMIC DNA]</scope>
    <source>
        <strain evidence="2 3">PCM_1194</strain>
    </source>
</reference>
<dbReference type="EMBL" id="SITD01000064">
    <property type="protein sequence ID" value="TBM22712.1"/>
    <property type="molecule type" value="Genomic_DNA"/>
</dbReference>
<gene>
    <name evidence="2" type="ORF">EYY89_16410</name>
</gene>
<sequence length="263" mass="29481">MGDSEIILQGGGRSLVTKKGDVVFRASTPWSTTTIALLRHLEKVGFKYSPRIVDTGFDPEGREMVSFLKGDFVHPQPWKNEALPLLGQILKELHQATSSFLPPENAQWRPWFGRDLGTASVIGHCDMGPWNIVCHNQLPFALIDWEEAGPVDPLIELAQTCWLNAQLVDDDIAEKQGLPSVEVRAHQMRMLLDGYGVPRFQRVGFIEKVRDFVIFSAANEAISARVTMDSKEIAPLWGISWRTRSAAWIIRHQAALNRIIMAG</sequence>
<dbReference type="Gene3D" id="3.90.1200.10">
    <property type="match status" value="1"/>
</dbReference>
<dbReference type="GO" id="GO:0016740">
    <property type="term" value="F:transferase activity"/>
    <property type="evidence" value="ECO:0007669"/>
    <property type="project" value="UniProtKB-KW"/>
</dbReference>
<comment type="caution">
    <text evidence="2">The sequence shown here is derived from an EMBL/GenBank/DDBJ whole genome shotgun (WGS) entry which is preliminary data.</text>
</comment>
<dbReference type="InterPro" id="IPR011009">
    <property type="entry name" value="Kinase-like_dom_sf"/>
</dbReference>
<keyword evidence="2" id="KW-0808">Transferase</keyword>
<evidence type="ECO:0000313" key="3">
    <source>
        <dbReference type="Proteomes" id="UP000293380"/>
    </source>
</evidence>